<dbReference type="CDD" id="cd05269">
    <property type="entry name" value="TMR_SDR_a"/>
    <property type="match status" value="1"/>
</dbReference>
<dbReference type="AlphaFoldDB" id="A0A511TB84"/>
<dbReference type="PANTHER" id="PTHR47129:SF1">
    <property type="entry name" value="NMRA-LIKE DOMAIN-CONTAINING PROTEIN"/>
    <property type="match status" value="1"/>
</dbReference>
<dbReference type="Proteomes" id="UP000183760">
    <property type="component" value="Unassembled WGS sequence"/>
</dbReference>
<reference evidence="2 5" key="2">
    <citation type="submission" date="2019-07" db="EMBL/GenBank/DDBJ databases">
        <title>Whole genome shotgun sequence of Myxococcus fulvus NBRC 100333.</title>
        <authorList>
            <person name="Hosoyama A."/>
            <person name="Uohara A."/>
            <person name="Ohji S."/>
            <person name="Ichikawa N."/>
        </authorList>
    </citation>
    <scope>NUCLEOTIDE SEQUENCE [LARGE SCALE GENOMIC DNA]</scope>
    <source>
        <strain evidence="2 5">NBRC 100333</strain>
    </source>
</reference>
<dbReference type="STRING" id="1334629.MFUL124B02_26300"/>
<dbReference type="PANTHER" id="PTHR47129">
    <property type="entry name" value="QUINONE OXIDOREDUCTASE 2"/>
    <property type="match status" value="1"/>
</dbReference>
<reference evidence="3 4" key="1">
    <citation type="submission" date="2016-10" db="EMBL/GenBank/DDBJ databases">
        <authorList>
            <person name="Varghese N."/>
            <person name="Submissions S."/>
        </authorList>
    </citation>
    <scope>NUCLEOTIDE SEQUENCE [LARGE SCALE GENOMIC DNA]</scope>
    <source>
        <strain evidence="3 4">DSM 16525</strain>
    </source>
</reference>
<organism evidence="2 5">
    <name type="scientific">Myxococcus fulvus</name>
    <dbReference type="NCBI Taxonomy" id="33"/>
    <lineage>
        <taxon>Bacteria</taxon>
        <taxon>Pseudomonadati</taxon>
        <taxon>Myxococcota</taxon>
        <taxon>Myxococcia</taxon>
        <taxon>Myxococcales</taxon>
        <taxon>Cystobacterineae</taxon>
        <taxon>Myxococcaceae</taxon>
        <taxon>Myxococcus</taxon>
    </lineage>
</organism>
<evidence type="ECO:0000313" key="2">
    <source>
        <dbReference type="EMBL" id="GEN11440.1"/>
    </source>
</evidence>
<dbReference type="EMBL" id="BJXR01000047">
    <property type="protein sequence ID" value="GEN11440.1"/>
    <property type="molecule type" value="Genomic_DNA"/>
</dbReference>
<proteinExistence type="predicted"/>
<dbReference type="Proteomes" id="UP000321514">
    <property type="component" value="Unassembled WGS sequence"/>
</dbReference>
<dbReference type="InterPro" id="IPR036291">
    <property type="entry name" value="NAD(P)-bd_dom_sf"/>
</dbReference>
<evidence type="ECO:0000259" key="1">
    <source>
        <dbReference type="Pfam" id="PF05368"/>
    </source>
</evidence>
<dbReference type="Pfam" id="PF05368">
    <property type="entry name" value="NmrA"/>
    <property type="match status" value="1"/>
</dbReference>
<keyword evidence="4" id="KW-1185">Reference proteome</keyword>
<dbReference type="InterPro" id="IPR008030">
    <property type="entry name" value="NmrA-like"/>
</dbReference>
<accession>A0A511TB84</accession>
<dbReference type="RefSeq" id="WP_074954880.1">
    <property type="nucleotide sequence ID" value="NZ_BJXR01000047.1"/>
</dbReference>
<name>A0A511TB84_MYXFU</name>
<dbReference type="SUPFAM" id="SSF51735">
    <property type="entry name" value="NAD(P)-binding Rossmann-fold domains"/>
    <property type="match status" value="1"/>
</dbReference>
<dbReference type="EMBL" id="FOIB01000005">
    <property type="protein sequence ID" value="SEU13528.1"/>
    <property type="molecule type" value="Genomic_DNA"/>
</dbReference>
<evidence type="ECO:0000313" key="4">
    <source>
        <dbReference type="Proteomes" id="UP000183760"/>
    </source>
</evidence>
<feature type="domain" description="NmrA-like" evidence="1">
    <location>
        <begin position="5"/>
        <end position="221"/>
    </location>
</feature>
<dbReference type="Gene3D" id="3.90.25.10">
    <property type="entry name" value="UDP-galactose 4-epimerase, domain 1"/>
    <property type="match status" value="1"/>
</dbReference>
<protein>
    <submittedName>
        <fullName evidence="2">NAD(P)-dependent oxidoreductase</fullName>
    </submittedName>
    <submittedName>
        <fullName evidence="3">Uncharacterized conserved protein YbjT, contains NAD(P)-binding and DUF2867 domains</fullName>
    </submittedName>
</protein>
<sequence length="281" mass="30338">MSEPSIAVTGCTGKLGGRVARQLAGKGVPQRLIVRDEKRAPRLPGAGVHVATYQDRGALSRALEGMRTVLFVSAKESPTRLDEHFAFIETAASVGVQTLVYTSFQGAAPHATFTFARDHWATEQKLREQRFASVILRDSLYLDFLPMLAGEDGIIRGPAGNGRVAAVAQSDIADVATAVLLHPEPHRGQTYSLTGPSALSFDDIAQVLTRRLGKPIRYYAESIDEAYRSRAHYGAPQWQVDAWVSTYTAIASGEMSAVTSDVERVTGHPPLGLEDLPLSPA</sequence>
<evidence type="ECO:0000313" key="5">
    <source>
        <dbReference type="Proteomes" id="UP000321514"/>
    </source>
</evidence>
<comment type="caution">
    <text evidence="2">The sequence shown here is derived from an EMBL/GenBank/DDBJ whole genome shotgun (WGS) entry which is preliminary data.</text>
</comment>
<dbReference type="OrthoDB" id="267890at2"/>
<evidence type="ECO:0000313" key="3">
    <source>
        <dbReference type="EMBL" id="SEU13528.1"/>
    </source>
</evidence>
<dbReference type="Gene3D" id="3.40.50.720">
    <property type="entry name" value="NAD(P)-binding Rossmann-like Domain"/>
    <property type="match status" value="1"/>
</dbReference>
<dbReference type="InterPro" id="IPR052718">
    <property type="entry name" value="NmrA-type_oxidoreductase"/>
</dbReference>
<gene>
    <name evidence="2" type="ORF">MFU01_64770</name>
    <name evidence="3" type="ORF">SAMN05443572_105198</name>
</gene>